<accession>A0ABN2K376</accession>
<feature type="region of interest" description="Disordered" evidence="1">
    <location>
        <begin position="221"/>
        <end position="262"/>
    </location>
</feature>
<dbReference type="RefSeq" id="WP_344078627.1">
    <property type="nucleotide sequence ID" value="NZ_BAAALS010000006.1"/>
</dbReference>
<feature type="transmembrane region" description="Helical" evidence="2">
    <location>
        <begin position="76"/>
        <end position="98"/>
    </location>
</feature>
<keyword evidence="2" id="KW-0812">Transmembrane</keyword>
<dbReference type="Pfam" id="PF13559">
    <property type="entry name" value="DUF4129"/>
    <property type="match status" value="1"/>
</dbReference>
<keyword evidence="5" id="KW-1185">Reference proteome</keyword>
<keyword evidence="2" id="KW-0472">Membrane</keyword>
<organism evidence="4 5">
    <name type="scientific">Luedemannella helvata</name>
    <dbReference type="NCBI Taxonomy" id="349315"/>
    <lineage>
        <taxon>Bacteria</taxon>
        <taxon>Bacillati</taxon>
        <taxon>Actinomycetota</taxon>
        <taxon>Actinomycetes</taxon>
        <taxon>Micromonosporales</taxon>
        <taxon>Micromonosporaceae</taxon>
        <taxon>Luedemannella</taxon>
    </lineage>
</organism>
<proteinExistence type="predicted"/>
<evidence type="ECO:0000256" key="1">
    <source>
        <dbReference type="SAM" id="MobiDB-lite"/>
    </source>
</evidence>
<protein>
    <recommendedName>
        <fullName evidence="3">Protein-glutamine gamma-glutamyltransferase-like C-terminal domain-containing protein</fullName>
    </recommendedName>
</protein>
<reference evidence="5" key="1">
    <citation type="journal article" date="2019" name="Int. J. Syst. Evol. Microbiol.">
        <title>The Global Catalogue of Microorganisms (GCM) 10K type strain sequencing project: providing services to taxonomists for standard genome sequencing and annotation.</title>
        <authorList>
            <consortium name="The Broad Institute Genomics Platform"/>
            <consortium name="The Broad Institute Genome Sequencing Center for Infectious Disease"/>
            <person name="Wu L."/>
            <person name="Ma J."/>
        </authorList>
    </citation>
    <scope>NUCLEOTIDE SEQUENCE [LARGE SCALE GENOMIC DNA]</scope>
    <source>
        <strain evidence="5">JCM 13249</strain>
    </source>
</reference>
<name>A0ABN2K376_9ACTN</name>
<dbReference type="InterPro" id="IPR025403">
    <property type="entry name" value="TgpA-like_C"/>
</dbReference>
<feature type="transmembrane region" description="Helical" evidence="2">
    <location>
        <begin position="12"/>
        <end position="29"/>
    </location>
</feature>
<gene>
    <name evidence="4" type="ORF">GCM10009681_16710</name>
</gene>
<dbReference type="Proteomes" id="UP001500655">
    <property type="component" value="Unassembled WGS sequence"/>
</dbReference>
<keyword evidence="2" id="KW-1133">Transmembrane helix</keyword>
<comment type="caution">
    <text evidence="4">The sequence shown here is derived from an EMBL/GenBank/DDBJ whole genome shotgun (WGS) entry which is preliminary data.</text>
</comment>
<sequence length="262" mass="28102">MNRSALRRWGPLAAVAALLGAIIVASLVSHPEVRFITELVETQAPAQDLPTLEPPSGSPTAMASGPPEIPWQVPPWLTNLFGALCALSIVALVAYPLWLMLRDRIAPRQVAPPEAADAQLPDGQRIAAVRNALDEGLVALDDDDADPRRAVIACWLRLEEAATAAGAEREVGDTATDVVLRLLRTHDVSVEALDNLAHVYHQARYARHEVDAGMRDEARAALAQLRRELSARPAAPRPPAPEPAGPSPDGGPRPPAPVERQR</sequence>
<evidence type="ECO:0000313" key="4">
    <source>
        <dbReference type="EMBL" id="GAA1746248.1"/>
    </source>
</evidence>
<feature type="region of interest" description="Disordered" evidence="1">
    <location>
        <begin position="46"/>
        <end position="67"/>
    </location>
</feature>
<feature type="compositionally biased region" description="Basic and acidic residues" evidence="1">
    <location>
        <begin position="221"/>
        <end position="230"/>
    </location>
</feature>
<evidence type="ECO:0000313" key="5">
    <source>
        <dbReference type="Proteomes" id="UP001500655"/>
    </source>
</evidence>
<feature type="domain" description="Protein-glutamine gamma-glutamyltransferase-like C-terminal" evidence="3">
    <location>
        <begin position="154"/>
        <end position="222"/>
    </location>
</feature>
<feature type="compositionally biased region" description="Pro residues" evidence="1">
    <location>
        <begin position="235"/>
        <end position="262"/>
    </location>
</feature>
<evidence type="ECO:0000259" key="3">
    <source>
        <dbReference type="Pfam" id="PF13559"/>
    </source>
</evidence>
<dbReference type="EMBL" id="BAAALS010000006">
    <property type="protein sequence ID" value="GAA1746248.1"/>
    <property type="molecule type" value="Genomic_DNA"/>
</dbReference>
<evidence type="ECO:0000256" key="2">
    <source>
        <dbReference type="SAM" id="Phobius"/>
    </source>
</evidence>